<proteinExistence type="predicted"/>
<dbReference type="InterPro" id="IPR018728">
    <property type="entry name" value="DUF2268"/>
</dbReference>
<name>A0A0C2SHZ7_9BACL</name>
<evidence type="ECO:0000313" key="2">
    <source>
        <dbReference type="EMBL" id="KIL53559.1"/>
    </source>
</evidence>
<dbReference type="PATRIC" id="fig|135826.4.peg.532"/>
<dbReference type="AlphaFoldDB" id="A0A0C2SHZ7"/>
<comment type="caution">
    <text evidence="2">The sequence shown here is derived from an EMBL/GenBank/DDBJ whole genome shotgun (WGS) entry which is preliminary data.</text>
</comment>
<evidence type="ECO:0000313" key="3">
    <source>
        <dbReference type="Proteomes" id="UP000031950"/>
    </source>
</evidence>
<keyword evidence="3" id="KW-1185">Reference proteome</keyword>
<reference evidence="2 3" key="1">
    <citation type="submission" date="2015-01" db="EMBL/GenBank/DDBJ databases">
        <title>Genome sequence of Jeotgalibacillus alimentarius.</title>
        <authorList>
            <person name="Goh K.M."/>
            <person name="Chan K.-G."/>
            <person name="Yaakop A.S."/>
            <person name="Ee R."/>
            <person name="Gan H.M."/>
            <person name="Chan C.S."/>
        </authorList>
    </citation>
    <scope>NUCLEOTIDE SEQUENCE [LARGE SCALE GENOMIC DNA]</scope>
    <source>
        <strain evidence="2 3">YKJ-13</strain>
    </source>
</reference>
<dbReference type="EMBL" id="JXRQ01000008">
    <property type="protein sequence ID" value="KIL53559.1"/>
    <property type="molecule type" value="Genomic_DNA"/>
</dbReference>
<sequence>MVYFNMDIAFDVFMLVGLDGIDGAAPISDKPFLFFGLERMNHSDLSILIPHEFNHLCRFQYLKNVEDLHHLTVKQLTVAEGLAVLTPLVMNNLRLTNENLSSTMMITVEEYKALQKRTERIVSEMTNDFDSPLSPELLAKYFMANADSDLPGKSGYFFGVMIITLLLQKGYSLKELSYKKTEEIVALYEQIS</sequence>
<dbReference type="Proteomes" id="UP000031950">
    <property type="component" value="Unassembled WGS sequence"/>
</dbReference>
<gene>
    <name evidence="2" type="ORF">KP77_05350</name>
</gene>
<accession>A0A0C2SHZ7</accession>
<dbReference type="STRING" id="135826.KP77_05350"/>
<protein>
    <recommendedName>
        <fullName evidence="1">DUF2268 domain-containing protein</fullName>
    </recommendedName>
</protein>
<feature type="domain" description="DUF2268" evidence="1">
    <location>
        <begin position="19"/>
        <end position="184"/>
    </location>
</feature>
<evidence type="ECO:0000259" key="1">
    <source>
        <dbReference type="Pfam" id="PF10026"/>
    </source>
</evidence>
<organism evidence="2 3">
    <name type="scientific">Jeotgalibacillus alimentarius</name>
    <dbReference type="NCBI Taxonomy" id="135826"/>
    <lineage>
        <taxon>Bacteria</taxon>
        <taxon>Bacillati</taxon>
        <taxon>Bacillota</taxon>
        <taxon>Bacilli</taxon>
        <taxon>Bacillales</taxon>
        <taxon>Caryophanaceae</taxon>
        <taxon>Jeotgalibacillus</taxon>
    </lineage>
</organism>
<dbReference type="Pfam" id="PF10026">
    <property type="entry name" value="DUF2268"/>
    <property type="match status" value="1"/>
</dbReference>